<dbReference type="SUPFAM" id="SSF81593">
    <property type="entry name" value="Nucleotidyltransferase substrate binding subunit/domain"/>
    <property type="match status" value="1"/>
</dbReference>
<dbReference type="PANTHER" id="PTHR47320:SF1">
    <property type="entry name" value="BIFUNCTIONAL URIDYLYLTRANSFERASE_URIDYLYL-REMOVING ENZYME"/>
    <property type="match status" value="1"/>
</dbReference>
<dbReference type="Gene3D" id="3.30.460.10">
    <property type="entry name" value="Beta Polymerase, domain 2"/>
    <property type="match status" value="1"/>
</dbReference>
<keyword evidence="12" id="KW-1185">Reference proteome</keyword>
<dbReference type="InterPro" id="IPR003607">
    <property type="entry name" value="HD/PDEase_dom"/>
</dbReference>
<dbReference type="PIRSF" id="PIRSF006288">
    <property type="entry name" value="PII_uridyltransf"/>
    <property type="match status" value="1"/>
</dbReference>
<keyword evidence="3" id="KW-0677">Repeat</keyword>
<evidence type="ECO:0000256" key="8">
    <source>
        <dbReference type="SAM" id="MobiDB-lite"/>
    </source>
</evidence>
<comment type="activity regulation">
    <text evidence="7">Uridylyltransferase (UTase) activity is inhibited by glutamine, while glutamine activates uridylyl-removing (UR) activity.</text>
</comment>
<dbReference type="Proteomes" id="UP000316426">
    <property type="component" value="Chromosome"/>
</dbReference>
<feature type="domain" description="HD" evidence="10">
    <location>
        <begin position="471"/>
        <end position="588"/>
    </location>
</feature>
<comment type="domain">
    <text evidence="7">Has four distinct domains: an N-terminal nucleotidyltransferase (NT) domain responsible for UTase activity, a central HD domain that encodes UR activity, and two C-terminal ACT domains that seem to have a role in glutamine sensing.</text>
</comment>
<dbReference type="InterPro" id="IPR010043">
    <property type="entry name" value="UTase/UR"/>
</dbReference>
<dbReference type="EC" id="2.7.7.59" evidence="7"/>
<dbReference type="NCBIfam" id="TIGR01693">
    <property type="entry name" value="UTase_glnD"/>
    <property type="match status" value="1"/>
</dbReference>
<dbReference type="Pfam" id="PF24931">
    <property type="entry name" value="ACT_ACR9_3rd"/>
    <property type="match status" value="1"/>
</dbReference>
<feature type="domain" description="ACT" evidence="9">
    <location>
        <begin position="831"/>
        <end position="904"/>
    </location>
</feature>
<dbReference type="PANTHER" id="PTHR47320">
    <property type="entry name" value="BIFUNCTIONAL URIDYLYLTRANSFERASE/URIDYLYL-REMOVING ENZYME"/>
    <property type="match status" value="1"/>
</dbReference>
<evidence type="ECO:0000256" key="6">
    <source>
        <dbReference type="ARBA" id="ARBA00023268"/>
    </source>
</evidence>
<comment type="cofactor">
    <cofactor evidence="7">
        <name>Mg(2+)</name>
        <dbReference type="ChEBI" id="CHEBI:18420"/>
    </cofactor>
</comment>
<proteinExistence type="inferred from homology"/>
<dbReference type="AlphaFoldDB" id="A0A518KDS3"/>
<dbReference type="SMART" id="SM00471">
    <property type="entry name" value="HDc"/>
    <property type="match status" value="1"/>
</dbReference>
<dbReference type="PROSITE" id="PS51671">
    <property type="entry name" value="ACT"/>
    <property type="match status" value="1"/>
</dbReference>
<dbReference type="InterPro" id="IPR043519">
    <property type="entry name" value="NT_sf"/>
</dbReference>
<evidence type="ECO:0000256" key="3">
    <source>
        <dbReference type="ARBA" id="ARBA00022737"/>
    </source>
</evidence>
<dbReference type="SUPFAM" id="SSF109604">
    <property type="entry name" value="HD-domain/PDEase-like"/>
    <property type="match status" value="1"/>
</dbReference>
<dbReference type="Gene3D" id="1.10.3090.10">
    <property type="entry name" value="cca-adding enzyme, domain 2"/>
    <property type="match status" value="1"/>
</dbReference>
<dbReference type="GO" id="GO:0006808">
    <property type="term" value="P:regulation of nitrogen utilization"/>
    <property type="evidence" value="ECO:0007669"/>
    <property type="project" value="UniProtKB-UniRule"/>
</dbReference>
<evidence type="ECO:0000313" key="11">
    <source>
        <dbReference type="EMBL" id="QDV75940.1"/>
    </source>
</evidence>
<protein>
    <recommendedName>
        <fullName evidence="7">Bifunctional uridylyltransferase/uridylyl-removing enzyme</fullName>
        <shortName evidence="7">UTase/UR</shortName>
    </recommendedName>
    <alternativeName>
        <fullName evidence="7">Bifunctional [protein-PII] modification enzyme</fullName>
    </alternativeName>
    <alternativeName>
        <fullName evidence="7">Bifunctional nitrogen sensor protein</fullName>
    </alternativeName>
    <domain>
        <recommendedName>
            <fullName evidence="7">[Protein-PII] uridylyltransferase</fullName>
            <shortName evidence="7">PII uridylyltransferase</shortName>
            <shortName evidence="7">UTase</shortName>
            <ecNumber evidence="7">2.7.7.59</ecNumber>
        </recommendedName>
    </domain>
    <domain>
        <recommendedName>
            <fullName evidence="7">[Protein-PII]-UMP uridylyl-removing enzyme</fullName>
            <shortName evidence="7">UR</shortName>
            <ecNumber evidence="7">3.1.4.-</ecNumber>
        </recommendedName>
    </domain>
</protein>
<comment type="function">
    <text evidence="7">Modifies, by uridylylation and deuridylylation, the PII regulatory proteins (GlnB and homologs), in response to the nitrogen status of the cell that GlnD senses through the glutamine level. Under low glutamine levels, catalyzes the conversion of the PII proteins and UTP to PII-UMP and PPi, while under higher glutamine levels, GlnD hydrolyzes PII-UMP to PII and UMP (deuridylylation). Thus, controls uridylylation state and activity of the PII proteins, and plays an important role in the regulation of nitrogen metabolism.</text>
</comment>
<dbReference type="RefSeq" id="WP_145116175.1">
    <property type="nucleotide sequence ID" value="NZ_CP036349.1"/>
</dbReference>
<accession>A0A518KDS3</accession>
<evidence type="ECO:0000256" key="4">
    <source>
        <dbReference type="ARBA" id="ARBA00022801"/>
    </source>
</evidence>
<keyword evidence="5 7" id="KW-0460">Magnesium</keyword>
<comment type="catalytic activity">
    <reaction evidence="7">
        <text>[protein-PII]-L-tyrosine + UTP = [protein-PII]-uridylyl-L-tyrosine + diphosphate</text>
        <dbReference type="Rhea" id="RHEA:13673"/>
        <dbReference type="Rhea" id="RHEA-COMP:12147"/>
        <dbReference type="Rhea" id="RHEA-COMP:12148"/>
        <dbReference type="ChEBI" id="CHEBI:33019"/>
        <dbReference type="ChEBI" id="CHEBI:46398"/>
        <dbReference type="ChEBI" id="CHEBI:46858"/>
        <dbReference type="ChEBI" id="CHEBI:90602"/>
        <dbReference type="EC" id="2.7.7.59"/>
    </reaction>
</comment>
<keyword evidence="2 7" id="KW-0548">Nucleotidyltransferase</keyword>
<keyword evidence="1 7" id="KW-0808">Transferase</keyword>
<dbReference type="CDD" id="cd04899">
    <property type="entry name" value="ACT_ACR-UUR-like_2"/>
    <property type="match status" value="1"/>
</dbReference>
<reference evidence="11 12" key="1">
    <citation type="submission" date="2019-02" db="EMBL/GenBank/DDBJ databases">
        <title>Deep-cultivation of Planctomycetes and their phenomic and genomic characterization uncovers novel biology.</title>
        <authorList>
            <person name="Wiegand S."/>
            <person name="Jogler M."/>
            <person name="Boedeker C."/>
            <person name="Pinto D."/>
            <person name="Vollmers J."/>
            <person name="Rivas-Marin E."/>
            <person name="Kohn T."/>
            <person name="Peeters S.H."/>
            <person name="Heuer A."/>
            <person name="Rast P."/>
            <person name="Oberbeckmann S."/>
            <person name="Bunk B."/>
            <person name="Jeske O."/>
            <person name="Meyerdierks A."/>
            <person name="Storesund J.E."/>
            <person name="Kallscheuer N."/>
            <person name="Luecker S."/>
            <person name="Lage O.M."/>
            <person name="Pohl T."/>
            <person name="Merkel B.J."/>
            <person name="Hornburger P."/>
            <person name="Mueller R.-W."/>
            <person name="Bruemmer F."/>
            <person name="Labrenz M."/>
            <person name="Spormann A.M."/>
            <person name="Op den Camp H."/>
            <person name="Overmann J."/>
            <person name="Amann R."/>
            <person name="Jetten M.S.M."/>
            <person name="Mascher T."/>
            <person name="Medema M.H."/>
            <person name="Devos D.P."/>
            <person name="Kaster A.-K."/>
            <person name="Ovreas L."/>
            <person name="Rohde M."/>
            <person name="Galperin M.Y."/>
            <person name="Jogler C."/>
        </authorList>
    </citation>
    <scope>NUCLEOTIDE SEQUENCE [LARGE SCALE GENOMIC DNA]</scope>
    <source>
        <strain evidence="11 12">Spa11</strain>
    </source>
</reference>
<evidence type="ECO:0000256" key="2">
    <source>
        <dbReference type="ARBA" id="ARBA00022695"/>
    </source>
</evidence>
<dbReference type="KEGG" id="bmei:Spa11_41630"/>
<organism evidence="11 12">
    <name type="scientific">Botrimarina mediterranea</name>
    <dbReference type="NCBI Taxonomy" id="2528022"/>
    <lineage>
        <taxon>Bacteria</taxon>
        <taxon>Pseudomonadati</taxon>
        <taxon>Planctomycetota</taxon>
        <taxon>Planctomycetia</taxon>
        <taxon>Pirellulales</taxon>
        <taxon>Lacipirellulaceae</taxon>
        <taxon>Botrimarina</taxon>
    </lineage>
</organism>
<dbReference type="Pfam" id="PF01966">
    <property type="entry name" value="HD"/>
    <property type="match status" value="1"/>
</dbReference>
<dbReference type="SUPFAM" id="SSF81301">
    <property type="entry name" value="Nucleotidyltransferase"/>
    <property type="match status" value="1"/>
</dbReference>
<dbReference type="InterPro" id="IPR002912">
    <property type="entry name" value="ACT_dom"/>
</dbReference>
<comment type="caution">
    <text evidence="7">Lacks conserved residue(s) required for the propagation of feature annotation.</text>
</comment>
<evidence type="ECO:0000313" key="12">
    <source>
        <dbReference type="Proteomes" id="UP000316426"/>
    </source>
</evidence>
<evidence type="ECO:0000259" key="10">
    <source>
        <dbReference type="PROSITE" id="PS51831"/>
    </source>
</evidence>
<evidence type="ECO:0000259" key="9">
    <source>
        <dbReference type="PROSITE" id="PS51671"/>
    </source>
</evidence>
<dbReference type="SUPFAM" id="SSF55021">
    <property type="entry name" value="ACT-like"/>
    <property type="match status" value="1"/>
</dbReference>
<dbReference type="EC" id="3.1.4.-" evidence="7"/>
<dbReference type="InterPro" id="IPR006674">
    <property type="entry name" value="HD_domain"/>
</dbReference>
<gene>
    <name evidence="7 11" type="primary">glnD</name>
    <name evidence="11" type="ORF">Spa11_41630</name>
</gene>
<dbReference type="GO" id="GO:0008773">
    <property type="term" value="F:[protein-PII] uridylyltransferase activity"/>
    <property type="evidence" value="ECO:0007669"/>
    <property type="project" value="UniProtKB-UniRule"/>
</dbReference>
<evidence type="ECO:0000256" key="5">
    <source>
        <dbReference type="ARBA" id="ARBA00022842"/>
    </source>
</evidence>
<evidence type="ECO:0000256" key="7">
    <source>
        <dbReference type="HAMAP-Rule" id="MF_00277"/>
    </source>
</evidence>
<comment type="catalytic activity">
    <reaction evidence="7">
        <text>[protein-PII]-uridylyl-L-tyrosine + H2O = [protein-PII]-L-tyrosine + UMP + H(+)</text>
        <dbReference type="Rhea" id="RHEA:48600"/>
        <dbReference type="Rhea" id="RHEA-COMP:12147"/>
        <dbReference type="Rhea" id="RHEA-COMP:12148"/>
        <dbReference type="ChEBI" id="CHEBI:15377"/>
        <dbReference type="ChEBI" id="CHEBI:15378"/>
        <dbReference type="ChEBI" id="CHEBI:46858"/>
        <dbReference type="ChEBI" id="CHEBI:57865"/>
        <dbReference type="ChEBI" id="CHEBI:90602"/>
    </reaction>
</comment>
<feature type="region of interest" description="Disordered" evidence="8">
    <location>
        <begin position="1"/>
        <end position="21"/>
    </location>
</feature>
<comment type="similarity">
    <text evidence="7">Belongs to the GlnD family.</text>
</comment>
<dbReference type="GO" id="GO:0008081">
    <property type="term" value="F:phosphoric diester hydrolase activity"/>
    <property type="evidence" value="ECO:0007669"/>
    <property type="project" value="UniProtKB-UniRule"/>
</dbReference>
<evidence type="ECO:0000256" key="1">
    <source>
        <dbReference type="ARBA" id="ARBA00022679"/>
    </source>
</evidence>
<feature type="region of interest" description="Uridylyltransferase" evidence="7">
    <location>
        <begin position="1"/>
        <end position="354"/>
    </location>
</feature>
<dbReference type="EMBL" id="CP036349">
    <property type="protein sequence ID" value="QDV75940.1"/>
    <property type="molecule type" value="Genomic_DNA"/>
</dbReference>
<dbReference type="HAMAP" id="MF_00277">
    <property type="entry name" value="PII_uridylyl_transf"/>
    <property type="match status" value="1"/>
</dbReference>
<dbReference type="PROSITE" id="PS51831">
    <property type="entry name" value="HD"/>
    <property type="match status" value="1"/>
</dbReference>
<keyword evidence="4 7" id="KW-0378">Hydrolase</keyword>
<dbReference type="CDD" id="cd05401">
    <property type="entry name" value="NT_GlnE_GlnD_like"/>
    <property type="match status" value="1"/>
</dbReference>
<keyword evidence="6 7" id="KW-0511">Multifunctional enzyme</keyword>
<dbReference type="Gene3D" id="1.20.120.330">
    <property type="entry name" value="Nucleotidyltransferases domain 2"/>
    <property type="match status" value="1"/>
</dbReference>
<sequence length="904" mass="99480">MRASDQRNDAPQPMGPANPHARIPPYIAEAKHELQTARDKIRLAHSLGLPAVQVCARLTSAADAVVVRLWRAAAETLSSADAGRLASECVLVAHGGYGRRQLAPHSDIDLMVLHTTAGADVAETLSRRLTSELFDVGLDLGHSLRTPEQAVQLAKRDAMIATSLLESRHVIGSQPLYERFSETFRAATQRRGAAACAEFVEARRGERKKYGETVYLLEPNIKRSRGGLRDIHLLRWLWFVQLGVSDLDRVFAAGALSKFDHHRLTTARDFLLRVRNELQFGATQASDTLNRHEQLRVSAALGYQGSEALRPVEQFMRDYFRHAGFVWFLARRVSDLTTRRRTVARVIQPVLSKSITNDYRVGFGEIAATEAGRTKLATSVEEVLRMLDLARQHDAWIAQDTWYAVYRSAHDLPDDLSAAAAKRFMKALKKPAGLAEYLRRAHDLTVLERVIPAFREVRCLLQFNQYHKFTVDEHSLRAVEVAAAFAERQDTLGAAYREIGDPALLNLALLLHDVGKAREGDHSVVGEQIALETAARLGLSDEQSQRLALLVRQHLSMSHLAFRRDTSDPAVVADFAKLVGSHETLRMLFVLTCADMAAVGPGVLNDWKVNVLADLYSKTVDRLDDRDQPSDDRRSAVRTAVWDLLNADERESPLYHELFESLPESFLPTRSPGALAGVLRRLARVMSGDAPPADSVAKHGVDAWGGYEADDSTVEMVAAVANGAGRGVFSSMAGALSSKGLGILSAETALLAHDVLLLRYTAEDPNAAGNAAEANRRVRGIATAMVHSVDSTEPPKLPQVWGADKARAARALSGMPNEVRIDTSLSDDCAIIEVFTIDRAGLLYDLARTLHECDLVIRFAKIATSLDQVVDVFYVTRRDGGKPADDELLGEVSRRLMDVIEGEG</sequence>
<dbReference type="Pfam" id="PF08335">
    <property type="entry name" value="GlnD_UR_UTase"/>
    <property type="match status" value="1"/>
</dbReference>
<name>A0A518KDS3_9BACT</name>
<dbReference type="InterPro" id="IPR045865">
    <property type="entry name" value="ACT-like_dom_sf"/>
</dbReference>
<dbReference type="InterPro" id="IPR013546">
    <property type="entry name" value="PII_UdlTrfase/GS_AdlTrfase"/>
</dbReference>